<protein>
    <submittedName>
        <fullName evidence="2">Uncharacterized protein</fullName>
    </submittedName>
</protein>
<dbReference type="AlphaFoldDB" id="A0AAV1I0X8"/>
<comment type="caution">
    <text evidence="2">The sequence shown here is derived from an EMBL/GenBank/DDBJ whole genome shotgun (WGS) entry which is preliminary data.</text>
</comment>
<evidence type="ECO:0000313" key="3">
    <source>
        <dbReference type="Proteomes" id="UP001314263"/>
    </source>
</evidence>
<dbReference type="EMBL" id="CAUYUE010000004">
    <property type="protein sequence ID" value="CAK0769435.1"/>
    <property type="molecule type" value="Genomic_DNA"/>
</dbReference>
<keyword evidence="1" id="KW-0472">Membrane</keyword>
<feature type="transmembrane region" description="Helical" evidence="1">
    <location>
        <begin position="75"/>
        <end position="96"/>
    </location>
</feature>
<gene>
    <name evidence="2" type="ORF">CVIRNUC_003666</name>
</gene>
<accession>A0AAV1I0X8</accession>
<evidence type="ECO:0000313" key="2">
    <source>
        <dbReference type="EMBL" id="CAK0769435.1"/>
    </source>
</evidence>
<organism evidence="2 3">
    <name type="scientific">Coccomyxa viridis</name>
    <dbReference type="NCBI Taxonomy" id="1274662"/>
    <lineage>
        <taxon>Eukaryota</taxon>
        <taxon>Viridiplantae</taxon>
        <taxon>Chlorophyta</taxon>
        <taxon>core chlorophytes</taxon>
        <taxon>Trebouxiophyceae</taxon>
        <taxon>Trebouxiophyceae incertae sedis</taxon>
        <taxon>Coccomyxaceae</taxon>
        <taxon>Coccomyxa</taxon>
    </lineage>
</organism>
<dbReference type="Proteomes" id="UP001314263">
    <property type="component" value="Unassembled WGS sequence"/>
</dbReference>
<name>A0AAV1I0X8_9CHLO</name>
<reference evidence="2 3" key="1">
    <citation type="submission" date="2023-10" db="EMBL/GenBank/DDBJ databases">
        <authorList>
            <person name="Maclean D."/>
            <person name="Macfadyen A."/>
        </authorList>
    </citation>
    <scope>NUCLEOTIDE SEQUENCE [LARGE SCALE GENOMIC DNA]</scope>
</reference>
<proteinExistence type="predicted"/>
<feature type="transmembrane region" description="Helical" evidence="1">
    <location>
        <begin position="102"/>
        <end position="123"/>
    </location>
</feature>
<keyword evidence="3" id="KW-1185">Reference proteome</keyword>
<sequence length="133" mass="14411">MLKVACEYGYSSHIDSKSIDACFDVEDSSCASKADLCVRNITQTLSTQLMTTHSQHHKRDYPDNSSYAVAKARDINTGLLISSVSVVVLMVIYAILNGIVMVVAPALGIVVLLVSIGMIGNLIEQRHVLNTID</sequence>
<keyword evidence="1" id="KW-0812">Transmembrane</keyword>
<keyword evidence="1" id="KW-1133">Transmembrane helix</keyword>
<evidence type="ECO:0000256" key="1">
    <source>
        <dbReference type="SAM" id="Phobius"/>
    </source>
</evidence>